<proteinExistence type="predicted"/>
<sequence>MGQAVVDGPITTGNGAVVLSAGAPDLAAVGYVQEEYFISGTASAFRSATSLSADGRWSATPVNPAPYTTRIVVRRPVDAARSNGTVAVEWLNVTAGFDTAPDWTGAHVEMIRSGWTWVGVSAQAVGIVGSKRSLVAALALKNADPVRYGPLSHPGDNYSYDIFSQAGALVRTKWQQVLGGIEPKHILALGESQSAFRLTTYVNAVAPIADVYDGFMLHSRGAIGAPLFSTPFQQLRAPDPTLLRTDHAVPVLVFETETDMVAKGLDYRRVDQPDDAFIRGWQVPGTAHQDLYGLGIGDGDLGDGAADVALFASMSDPPNAIYGGVITCEVPINTGPHPYVLRAALAALNTWVATGSAPTSMPAIELNASGDLVLDDAGNARGGIRTPHLDAPIAQLSGIGQPMGKSFCGLFGTTTPLDATTLAAKYPTHEAFVRAWETALDHAVASGAVLPADAVQLRTAAQTSVIGAP</sequence>
<accession>A0A6J7EBZ1</accession>
<name>A0A6J7EBZ1_9ZZZZ</name>
<dbReference type="AlphaFoldDB" id="A0A6J7EBZ1"/>
<protein>
    <submittedName>
        <fullName evidence="2">Unannotated protein</fullName>
    </submittedName>
</protein>
<dbReference type="EMBL" id="CAFBLP010000034">
    <property type="protein sequence ID" value="CAB4880742.1"/>
    <property type="molecule type" value="Genomic_DNA"/>
</dbReference>
<evidence type="ECO:0000313" key="2">
    <source>
        <dbReference type="EMBL" id="CAB4880742.1"/>
    </source>
</evidence>
<reference evidence="2" key="1">
    <citation type="submission" date="2020-05" db="EMBL/GenBank/DDBJ databases">
        <authorList>
            <person name="Chiriac C."/>
            <person name="Salcher M."/>
            <person name="Ghai R."/>
            <person name="Kavagutti S V."/>
        </authorList>
    </citation>
    <scope>NUCLEOTIDE SEQUENCE</scope>
</reference>
<feature type="domain" description="Alpha/beta hydrolase" evidence="1">
    <location>
        <begin position="6"/>
        <end position="457"/>
    </location>
</feature>
<dbReference type="InterPro" id="IPR045394">
    <property type="entry name" value="Abhydrolase_dom"/>
</dbReference>
<organism evidence="2">
    <name type="scientific">freshwater metagenome</name>
    <dbReference type="NCBI Taxonomy" id="449393"/>
    <lineage>
        <taxon>unclassified sequences</taxon>
        <taxon>metagenomes</taxon>
        <taxon>ecological metagenomes</taxon>
    </lineage>
</organism>
<gene>
    <name evidence="2" type="ORF">UFOPK3376_01502</name>
</gene>
<evidence type="ECO:0000259" key="1">
    <source>
        <dbReference type="Pfam" id="PF20091"/>
    </source>
</evidence>
<dbReference type="Pfam" id="PF20091">
    <property type="entry name" value="Abhydrolase_10"/>
    <property type="match status" value="1"/>
</dbReference>